<dbReference type="InterPro" id="IPR036388">
    <property type="entry name" value="WH-like_DNA-bd_sf"/>
</dbReference>
<dbReference type="InterPro" id="IPR016032">
    <property type="entry name" value="Sig_transdc_resp-reg_C-effctor"/>
</dbReference>
<organism evidence="4 5">
    <name type="scientific">Thalassobaculum litoreum DSM 18839</name>
    <dbReference type="NCBI Taxonomy" id="1123362"/>
    <lineage>
        <taxon>Bacteria</taxon>
        <taxon>Pseudomonadati</taxon>
        <taxon>Pseudomonadota</taxon>
        <taxon>Alphaproteobacteria</taxon>
        <taxon>Rhodospirillales</taxon>
        <taxon>Thalassobaculaceae</taxon>
        <taxon>Thalassobaculum</taxon>
    </lineage>
</organism>
<dbReference type="PROSITE" id="PS50110">
    <property type="entry name" value="RESPONSE_REGULATORY"/>
    <property type="match status" value="1"/>
</dbReference>
<dbReference type="InterPro" id="IPR000792">
    <property type="entry name" value="Tscrpt_reg_LuxR_C"/>
</dbReference>
<dbReference type="Proteomes" id="UP000198615">
    <property type="component" value="Unassembled WGS sequence"/>
</dbReference>
<feature type="domain" description="Response regulatory" evidence="3">
    <location>
        <begin position="8"/>
        <end position="125"/>
    </location>
</feature>
<proteinExistence type="predicted"/>
<dbReference type="Pfam" id="PF00072">
    <property type="entry name" value="Response_reg"/>
    <property type="match status" value="1"/>
</dbReference>
<dbReference type="Gene3D" id="3.40.50.2300">
    <property type="match status" value="1"/>
</dbReference>
<dbReference type="InterPro" id="IPR011006">
    <property type="entry name" value="CheY-like_superfamily"/>
</dbReference>
<name>A0A8G2EVW5_9PROT</name>
<reference evidence="4 5" key="1">
    <citation type="submission" date="2016-10" db="EMBL/GenBank/DDBJ databases">
        <authorList>
            <person name="Varghese N."/>
            <person name="Submissions S."/>
        </authorList>
    </citation>
    <scope>NUCLEOTIDE SEQUENCE [LARGE SCALE GENOMIC DNA]</scope>
    <source>
        <strain evidence="4 5">DSM 18839</strain>
    </source>
</reference>
<evidence type="ECO:0000259" key="3">
    <source>
        <dbReference type="PROSITE" id="PS50110"/>
    </source>
</evidence>
<dbReference type="OrthoDB" id="5497412at2"/>
<feature type="modified residue" description="4-aspartylphosphate" evidence="2">
    <location>
        <position position="59"/>
    </location>
</feature>
<dbReference type="AlphaFoldDB" id="A0A8G2EVW5"/>
<dbReference type="PANTHER" id="PTHR43214">
    <property type="entry name" value="TWO-COMPONENT RESPONSE REGULATOR"/>
    <property type="match status" value="1"/>
</dbReference>
<dbReference type="SMART" id="SM00421">
    <property type="entry name" value="HTH_LUXR"/>
    <property type="match status" value="1"/>
</dbReference>
<dbReference type="PANTHER" id="PTHR43214:SF44">
    <property type="entry name" value="TWO-COMPONENT RESPONSE REGULATOR"/>
    <property type="match status" value="1"/>
</dbReference>
<dbReference type="RefSeq" id="WP_093149310.1">
    <property type="nucleotide sequence ID" value="NZ_FNBW01000004.1"/>
</dbReference>
<evidence type="ECO:0000256" key="1">
    <source>
        <dbReference type="ARBA" id="ARBA00023125"/>
    </source>
</evidence>
<dbReference type="SUPFAM" id="SSF46894">
    <property type="entry name" value="C-terminal effector domain of the bipartite response regulators"/>
    <property type="match status" value="1"/>
</dbReference>
<dbReference type="SUPFAM" id="SSF52172">
    <property type="entry name" value="CheY-like"/>
    <property type="match status" value="1"/>
</dbReference>
<dbReference type="InterPro" id="IPR001789">
    <property type="entry name" value="Sig_transdc_resp-reg_receiver"/>
</dbReference>
<dbReference type="GO" id="GO:0006355">
    <property type="term" value="P:regulation of DNA-templated transcription"/>
    <property type="evidence" value="ECO:0007669"/>
    <property type="project" value="InterPro"/>
</dbReference>
<accession>A0A8G2EVW5</accession>
<keyword evidence="2" id="KW-0597">Phosphoprotein</keyword>
<dbReference type="Gene3D" id="1.10.10.10">
    <property type="entry name" value="Winged helix-like DNA-binding domain superfamily/Winged helix DNA-binding domain"/>
    <property type="match status" value="1"/>
</dbReference>
<dbReference type="SMART" id="SM00448">
    <property type="entry name" value="REC"/>
    <property type="match status" value="1"/>
</dbReference>
<comment type="caution">
    <text evidence="4">The sequence shown here is derived from an EMBL/GenBank/DDBJ whole genome shotgun (WGS) entry which is preliminary data.</text>
</comment>
<keyword evidence="5" id="KW-1185">Reference proteome</keyword>
<dbReference type="InterPro" id="IPR039420">
    <property type="entry name" value="WalR-like"/>
</dbReference>
<protein>
    <submittedName>
        <fullName evidence="4">Response regulator receiver domain-containing protein</fullName>
    </submittedName>
</protein>
<gene>
    <name evidence="4" type="ORF">SAMN05660686_01486</name>
</gene>
<dbReference type="GO" id="GO:0003677">
    <property type="term" value="F:DNA binding"/>
    <property type="evidence" value="ECO:0007669"/>
    <property type="project" value="UniProtKB-KW"/>
</dbReference>
<evidence type="ECO:0000313" key="4">
    <source>
        <dbReference type="EMBL" id="SDF51087.1"/>
    </source>
</evidence>
<sequence>MSSVTRPLIAFVDDEPMVLDALKRSLRSRAKDWDMIFFPSAEAFWDVRSDDWPDVAVLDLTMPGWSGLDLATRMREAGAQTRCIMLTGNASLKDAMGFINEASVFRYYMKPCAPEVLGAAVDAALADARERSATPATDGPARTDAESLLADRLSIGTVVLDADQGVSFVNKIGLKILGGSGALSQDGARRLRAGSPDSARALDAAIRAAAETGETGFVALPDTAGGSTLHVTVCGDPQSLGTAGVTLFISDPDLTRYPTADTLSRLFALTGSESRLVEQLVRGLSLEEAAEANALKISSARTYLKAIFQKMGVVRQAELVQKALTTSASVVRADQD</sequence>
<dbReference type="EMBL" id="FNBW01000004">
    <property type="protein sequence ID" value="SDF51087.1"/>
    <property type="molecule type" value="Genomic_DNA"/>
</dbReference>
<keyword evidence="1" id="KW-0238">DNA-binding</keyword>
<dbReference type="GO" id="GO:0000160">
    <property type="term" value="P:phosphorelay signal transduction system"/>
    <property type="evidence" value="ECO:0007669"/>
    <property type="project" value="InterPro"/>
</dbReference>
<evidence type="ECO:0000313" key="5">
    <source>
        <dbReference type="Proteomes" id="UP000198615"/>
    </source>
</evidence>
<evidence type="ECO:0000256" key="2">
    <source>
        <dbReference type="PROSITE-ProRule" id="PRU00169"/>
    </source>
</evidence>